<dbReference type="Pfam" id="PF00561">
    <property type="entry name" value="Abhydrolase_1"/>
    <property type="match status" value="1"/>
</dbReference>
<gene>
    <name evidence="2" type="ORF">SAMN05444272_3948</name>
</gene>
<keyword evidence="2" id="KW-0378">Hydrolase</keyword>
<dbReference type="SUPFAM" id="SSF53474">
    <property type="entry name" value="alpha/beta-Hydrolases"/>
    <property type="match status" value="1"/>
</dbReference>
<evidence type="ECO:0000313" key="2">
    <source>
        <dbReference type="EMBL" id="SHN06966.1"/>
    </source>
</evidence>
<dbReference type="InterPro" id="IPR029058">
    <property type="entry name" value="AB_hydrolase_fold"/>
</dbReference>
<name>A0A1M7NSG7_9HYPH</name>
<dbReference type="GO" id="GO:0016787">
    <property type="term" value="F:hydrolase activity"/>
    <property type="evidence" value="ECO:0007669"/>
    <property type="project" value="UniProtKB-KW"/>
</dbReference>
<dbReference type="InterPro" id="IPR000073">
    <property type="entry name" value="AB_hydrolase_1"/>
</dbReference>
<protein>
    <submittedName>
        <fullName evidence="2">Alpha/beta hydrolase fold</fullName>
    </submittedName>
</protein>
<dbReference type="RefSeq" id="WP_073015066.1">
    <property type="nucleotide sequence ID" value="NZ_FRBW01000005.1"/>
</dbReference>
<proteinExistence type="predicted"/>
<organism evidence="2 3">
    <name type="scientific">Roseibium suaedae</name>
    <dbReference type="NCBI Taxonomy" id="735517"/>
    <lineage>
        <taxon>Bacteria</taxon>
        <taxon>Pseudomonadati</taxon>
        <taxon>Pseudomonadota</taxon>
        <taxon>Alphaproteobacteria</taxon>
        <taxon>Hyphomicrobiales</taxon>
        <taxon>Stappiaceae</taxon>
        <taxon>Roseibium</taxon>
    </lineage>
</organism>
<dbReference type="PANTHER" id="PTHR43194:SF5">
    <property type="entry name" value="PIMELOYL-[ACYL-CARRIER PROTEIN] METHYL ESTER ESTERASE"/>
    <property type="match status" value="1"/>
</dbReference>
<dbReference type="EMBL" id="FRBW01000005">
    <property type="protein sequence ID" value="SHN06966.1"/>
    <property type="molecule type" value="Genomic_DNA"/>
</dbReference>
<dbReference type="InterPro" id="IPR050228">
    <property type="entry name" value="Carboxylesterase_BioH"/>
</dbReference>
<dbReference type="AlphaFoldDB" id="A0A1M7NSG7"/>
<dbReference type="STRING" id="735517.SAMN05444272_3948"/>
<dbReference type="Gene3D" id="3.40.50.1820">
    <property type="entry name" value="alpha/beta hydrolase"/>
    <property type="match status" value="1"/>
</dbReference>
<sequence>MNTEIALRDILSFHVGGSLVELTDQPIQTVQVSPNAAARSVDLNGHYVNGQLYAQHFRLAAPKSDVPVLFWHGGAMTGVTWETTPDNRPGWSSIFLRSGYDVVVSDAVERGRSSWSPWPQIYDSAPLYRTLEDAWHLFRMGPKNGFAASPANRRAFDKQRFPIESFDQLCAQFVPRWTTNADLSVAAYQKLVDRFEKVIIVAHSQGGWFAQRVASLMPERVQAVVLVEPAGAPAMNESALAAASRVPHLYLWGDYCDDHAAWIPYKSDALAQVERLQALGGTAESIDLPKQGIFGNSHMPMMDNNSAEIADIILGWLARHAAPVTASGSTHAAE</sequence>
<accession>A0A1M7NSG7</accession>
<dbReference type="OrthoDB" id="7820973at2"/>
<reference evidence="2 3" key="1">
    <citation type="submission" date="2016-11" db="EMBL/GenBank/DDBJ databases">
        <authorList>
            <person name="Jaros S."/>
            <person name="Januszkiewicz K."/>
            <person name="Wedrychowicz H."/>
        </authorList>
    </citation>
    <scope>NUCLEOTIDE SEQUENCE [LARGE SCALE GENOMIC DNA]</scope>
    <source>
        <strain evidence="2 3">DSM 22153</strain>
    </source>
</reference>
<dbReference type="CDD" id="cd12808">
    <property type="entry name" value="Esterase_713_like-1"/>
    <property type="match status" value="1"/>
</dbReference>
<evidence type="ECO:0000259" key="1">
    <source>
        <dbReference type="Pfam" id="PF00561"/>
    </source>
</evidence>
<feature type="domain" description="AB hydrolase-1" evidence="1">
    <location>
        <begin position="67"/>
        <end position="244"/>
    </location>
</feature>
<evidence type="ECO:0000313" key="3">
    <source>
        <dbReference type="Proteomes" id="UP000186002"/>
    </source>
</evidence>
<keyword evidence="3" id="KW-1185">Reference proteome</keyword>
<dbReference type="PANTHER" id="PTHR43194">
    <property type="entry name" value="HYDROLASE ALPHA/BETA FOLD FAMILY"/>
    <property type="match status" value="1"/>
</dbReference>
<dbReference type="Proteomes" id="UP000186002">
    <property type="component" value="Unassembled WGS sequence"/>
</dbReference>